<reference evidence="8" key="1">
    <citation type="journal article" date="2021" name="Nat. Commun.">
        <title>Genetic determinants of endophytism in the Arabidopsis root mycobiome.</title>
        <authorList>
            <person name="Mesny F."/>
            <person name="Miyauchi S."/>
            <person name="Thiergart T."/>
            <person name="Pickel B."/>
            <person name="Atanasova L."/>
            <person name="Karlsson M."/>
            <person name="Huettel B."/>
            <person name="Barry K.W."/>
            <person name="Haridas S."/>
            <person name="Chen C."/>
            <person name="Bauer D."/>
            <person name="Andreopoulos W."/>
            <person name="Pangilinan J."/>
            <person name="LaButti K."/>
            <person name="Riley R."/>
            <person name="Lipzen A."/>
            <person name="Clum A."/>
            <person name="Drula E."/>
            <person name="Henrissat B."/>
            <person name="Kohler A."/>
            <person name="Grigoriev I.V."/>
            <person name="Martin F.M."/>
            <person name="Hacquard S."/>
        </authorList>
    </citation>
    <scope>NUCLEOTIDE SEQUENCE</scope>
    <source>
        <strain evidence="8">MPI-SDFR-AT-0120</strain>
    </source>
</reference>
<feature type="domain" description="Homeobox" evidence="7">
    <location>
        <begin position="188"/>
        <end position="248"/>
    </location>
</feature>
<dbReference type="InterPro" id="IPR013087">
    <property type="entry name" value="Znf_C2H2_type"/>
</dbReference>
<evidence type="ECO:0000256" key="5">
    <source>
        <dbReference type="RuleBase" id="RU000682"/>
    </source>
</evidence>
<name>A0A8K0RAW7_9PLEO</name>
<dbReference type="InterPro" id="IPR009057">
    <property type="entry name" value="Homeodomain-like_sf"/>
</dbReference>
<evidence type="ECO:0000313" key="9">
    <source>
        <dbReference type="Proteomes" id="UP000813461"/>
    </source>
</evidence>
<gene>
    <name evidence="8" type="ORF">FB567DRAFT_590881</name>
</gene>
<dbReference type="Pfam" id="PF00046">
    <property type="entry name" value="Homeodomain"/>
    <property type="match status" value="1"/>
</dbReference>
<dbReference type="GO" id="GO:0000981">
    <property type="term" value="F:DNA-binding transcription factor activity, RNA polymerase II-specific"/>
    <property type="evidence" value="ECO:0007669"/>
    <property type="project" value="InterPro"/>
</dbReference>
<keyword evidence="3 4" id="KW-0539">Nucleus</keyword>
<feature type="region of interest" description="Disordered" evidence="6">
    <location>
        <begin position="786"/>
        <end position="808"/>
    </location>
</feature>
<evidence type="ECO:0000313" key="8">
    <source>
        <dbReference type="EMBL" id="KAH7088758.1"/>
    </source>
</evidence>
<dbReference type="PROSITE" id="PS50071">
    <property type="entry name" value="HOMEOBOX_2"/>
    <property type="match status" value="1"/>
</dbReference>
<evidence type="ECO:0000256" key="6">
    <source>
        <dbReference type="SAM" id="MobiDB-lite"/>
    </source>
</evidence>
<dbReference type="GO" id="GO:0003677">
    <property type="term" value="F:DNA binding"/>
    <property type="evidence" value="ECO:0007669"/>
    <property type="project" value="UniProtKB-UniRule"/>
</dbReference>
<evidence type="ECO:0000259" key="7">
    <source>
        <dbReference type="PROSITE" id="PS50071"/>
    </source>
</evidence>
<dbReference type="PROSITE" id="PS00027">
    <property type="entry name" value="HOMEOBOX_1"/>
    <property type="match status" value="1"/>
</dbReference>
<keyword evidence="2 4" id="KW-0371">Homeobox</keyword>
<dbReference type="AlphaFoldDB" id="A0A8K0RAW7"/>
<dbReference type="GO" id="GO:0005634">
    <property type="term" value="C:nucleus"/>
    <property type="evidence" value="ECO:0007669"/>
    <property type="project" value="UniProtKB-SubCell"/>
</dbReference>
<feature type="compositionally biased region" description="Basic residues" evidence="6">
    <location>
        <begin position="375"/>
        <end position="387"/>
    </location>
</feature>
<dbReference type="InterPro" id="IPR001356">
    <property type="entry name" value="HD"/>
</dbReference>
<feature type="compositionally biased region" description="Basic and acidic residues" evidence="6">
    <location>
        <begin position="798"/>
        <end position="808"/>
    </location>
</feature>
<dbReference type="SMART" id="SM00389">
    <property type="entry name" value="HOX"/>
    <property type="match status" value="1"/>
</dbReference>
<comment type="subcellular location">
    <subcellularLocation>
        <location evidence="4 5">Nucleus</location>
    </subcellularLocation>
</comment>
<dbReference type="SMART" id="SM00355">
    <property type="entry name" value="ZnF_C2H2"/>
    <property type="match status" value="2"/>
</dbReference>
<comment type="caution">
    <text evidence="8">The sequence shown here is derived from an EMBL/GenBank/DDBJ whole genome shotgun (WGS) entry which is preliminary data.</text>
</comment>
<protein>
    <recommendedName>
        <fullName evidence="7">Homeobox domain-containing protein</fullName>
    </recommendedName>
</protein>
<accession>A0A8K0RAW7</accession>
<evidence type="ECO:0000256" key="4">
    <source>
        <dbReference type="PROSITE-ProRule" id="PRU00108"/>
    </source>
</evidence>
<feature type="region of interest" description="Disordered" evidence="6">
    <location>
        <begin position="303"/>
        <end position="330"/>
    </location>
</feature>
<dbReference type="OrthoDB" id="3798808at2759"/>
<dbReference type="EMBL" id="JAGMVJ010000007">
    <property type="protein sequence ID" value="KAH7088758.1"/>
    <property type="molecule type" value="Genomic_DNA"/>
</dbReference>
<proteinExistence type="predicted"/>
<dbReference type="SUPFAM" id="SSF46689">
    <property type="entry name" value="Homeodomain-like"/>
    <property type="match status" value="1"/>
</dbReference>
<dbReference type="InterPro" id="IPR017970">
    <property type="entry name" value="Homeobox_CS"/>
</dbReference>
<feature type="compositionally biased region" description="Low complexity" evidence="6">
    <location>
        <begin position="345"/>
        <end position="366"/>
    </location>
</feature>
<organism evidence="8 9">
    <name type="scientific">Paraphoma chrysanthemicola</name>
    <dbReference type="NCBI Taxonomy" id="798071"/>
    <lineage>
        <taxon>Eukaryota</taxon>
        <taxon>Fungi</taxon>
        <taxon>Dikarya</taxon>
        <taxon>Ascomycota</taxon>
        <taxon>Pezizomycotina</taxon>
        <taxon>Dothideomycetes</taxon>
        <taxon>Pleosporomycetidae</taxon>
        <taxon>Pleosporales</taxon>
        <taxon>Pleosporineae</taxon>
        <taxon>Phaeosphaeriaceae</taxon>
        <taxon>Paraphoma</taxon>
    </lineage>
</organism>
<keyword evidence="1 4" id="KW-0238">DNA-binding</keyword>
<feature type="region of interest" description="Disordered" evidence="6">
    <location>
        <begin position="345"/>
        <end position="421"/>
    </location>
</feature>
<dbReference type="Gene3D" id="1.10.10.60">
    <property type="entry name" value="Homeodomain-like"/>
    <property type="match status" value="1"/>
</dbReference>
<keyword evidence="9" id="KW-1185">Reference proteome</keyword>
<evidence type="ECO:0000256" key="1">
    <source>
        <dbReference type="ARBA" id="ARBA00023125"/>
    </source>
</evidence>
<dbReference type="PROSITE" id="PS00028">
    <property type="entry name" value="ZINC_FINGER_C2H2_1"/>
    <property type="match status" value="1"/>
</dbReference>
<sequence length="808" mass="90508">MASQHPADYSAGNCNHQSHDHIGAQLVNDEANNFFDFDAWAQMDQLIDPPWPCVRPDLDVGTAQFSFESPEFGLDSFNDLPLFEIDNCNGLDGAQTVDPADLDALQYVGNGSPPWVNGMEQDWLGVTNPDDEAPVDNSGEHQYGPIPDIPVHTALASANGIEMETVTPAEVHGSAANGISADLLETPTLPLSKRTRISKHAKDVLQTHFRANPYPNKEETLSLSKATKLTGRTIKTWFTNTRSRIKTMNRAGEVTSDVSTASLEALEKVSPSGSTSSLQRWLDTPINEDSVVSPNLLSPQEFPSIIQGLPSDLNVPRHDDSPGKSSPWLKSPALSAEHVARSYKASSVASSRSSRASDSSSISRCSFKSMDARGPRRGRKAWRRSQPIKKVPQGPDPVRTGGNGANTNPALGVKGKATTSSTGNEVHRRYFCTAQGCEARFMYPFEWLRHEEAIHYQPYHWICCLDTDALRLRPFPLCWICGELNVATNHFAAHHFLTCAKKEIKDRLFLREDQLLQHINGVHLNTRVSKPTAQRLLSSWKIDNPAFDKNILTCGFCGEGSETWEERYKHVSEHLRRSASKTAWRPEVSSFFKNETVHINTDGPVCGEGSETGEERYKHVSEHLRRSASKTAWRPEVSSLFKDQTVHINTDGQFNCPYCGICLENLQVASKEHAQCLTWSCRNLQDPQAVLNRDKRWRGSNHDDCRLCDYFRLYSSNDGQRFMEKMEHEKFHRLCDCDCEVYVRVDDFVHHLQSMHSAKTPLQSDLDPWKVQLSLKWQTGSVYMSESRRFGDSGPAGGRRESTPVGDR</sequence>
<dbReference type="Proteomes" id="UP000813461">
    <property type="component" value="Unassembled WGS sequence"/>
</dbReference>
<evidence type="ECO:0000256" key="2">
    <source>
        <dbReference type="ARBA" id="ARBA00023155"/>
    </source>
</evidence>
<evidence type="ECO:0000256" key="3">
    <source>
        <dbReference type="ARBA" id="ARBA00023242"/>
    </source>
</evidence>
<feature type="DNA-binding region" description="Homeobox" evidence="4">
    <location>
        <begin position="190"/>
        <end position="249"/>
    </location>
</feature>
<dbReference type="CDD" id="cd00086">
    <property type="entry name" value="homeodomain"/>
    <property type="match status" value="1"/>
</dbReference>